<name>A0A381NPK6_9ZZZZ</name>
<dbReference type="InterPro" id="IPR029058">
    <property type="entry name" value="AB_hydrolase_fold"/>
</dbReference>
<dbReference type="InterPro" id="IPR000073">
    <property type="entry name" value="AB_hydrolase_1"/>
</dbReference>
<organism evidence="4">
    <name type="scientific">marine metagenome</name>
    <dbReference type="NCBI Taxonomy" id="408172"/>
    <lineage>
        <taxon>unclassified sequences</taxon>
        <taxon>metagenomes</taxon>
        <taxon>ecological metagenomes</taxon>
    </lineage>
</organism>
<dbReference type="PANTHER" id="PTHR32268:SF11">
    <property type="entry name" value="HOMOSERINE O-ACETYLTRANSFERASE"/>
    <property type="match status" value="1"/>
</dbReference>
<evidence type="ECO:0000256" key="1">
    <source>
        <dbReference type="ARBA" id="ARBA00022679"/>
    </source>
</evidence>
<dbReference type="EMBL" id="UINC01000510">
    <property type="protein sequence ID" value="SUZ56552.1"/>
    <property type="molecule type" value="Genomic_DNA"/>
</dbReference>
<accession>A0A381NPK6</accession>
<reference evidence="4" key="1">
    <citation type="submission" date="2018-05" db="EMBL/GenBank/DDBJ databases">
        <authorList>
            <person name="Lanie J.A."/>
            <person name="Ng W.-L."/>
            <person name="Kazmierczak K.M."/>
            <person name="Andrzejewski T.M."/>
            <person name="Davidsen T.M."/>
            <person name="Wayne K.J."/>
            <person name="Tettelin H."/>
            <person name="Glass J.I."/>
            <person name="Rusch D."/>
            <person name="Podicherti R."/>
            <person name="Tsui H.-C.T."/>
            <person name="Winkler M.E."/>
        </authorList>
    </citation>
    <scope>NUCLEOTIDE SEQUENCE</scope>
</reference>
<keyword evidence="1" id="KW-0808">Transferase</keyword>
<proteinExistence type="predicted"/>
<dbReference type="AlphaFoldDB" id="A0A381NPK6"/>
<dbReference type="GO" id="GO:0009086">
    <property type="term" value="P:methionine biosynthetic process"/>
    <property type="evidence" value="ECO:0007669"/>
    <property type="project" value="TreeGrafter"/>
</dbReference>
<dbReference type="InterPro" id="IPR008220">
    <property type="entry name" value="HAT_MetX-like"/>
</dbReference>
<dbReference type="Pfam" id="PF00561">
    <property type="entry name" value="Abhydrolase_1"/>
    <property type="match status" value="1"/>
</dbReference>
<dbReference type="SUPFAM" id="SSF53474">
    <property type="entry name" value="alpha/beta-Hydrolases"/>
    <property type="match status" value="1"/>
</dbReference>
<dbReference type="PANTHER" id="PTHR32268">
    <property type="entry name" value="HOMOSERINE O-ACETYLTRANSFERASE"/>
    <property type="match status" value="1"/>
</dbReference>
<dbReference type="GO" id="GO:0009092">
    <property type="term" value="P:homoserine metabolic process"/>
    <property type="evidence" value="ECO:0007669"/>
    <property type="project" value="TreeGrafter"/>
</dbReference>
<evidence type="ECO:0000256" key="2">
    <source>
        <dbReference type="SAM" id="MobiDB-lite"/>
    </source>
</evidence>
<feature type="non-terminal residue" evidence="4">
    <location>
        <position position="1"/>
    </location>
</feature>
<feature type="region of interest" description="Disordered" evidence="2">
    <location>
        <begin position="1"/>
        <end position="22"/>
    </location>
</feature>
<sequence>VAIPKGANSCGGPLGSTTDEPSVEPLLGSHFLGGDLQGSDELSSAWGFDMTRSLLSHDVPDIDAYCSTGVSPGHEEGSSRSSIRLDYHGKHDLDLLWEIHGPTNSPPIVVLGGISAGRHLQPTAANPSPGWWADVVKAGGALDPSTHRLIGVEFLGGTQCPFPTPGPITTKDQARVLAEVLDALGIQHVSLVGASYGGMVALAFAELFPERARELILFCAAHRTHPMATAWRSLQRSLVRFAEEVGHSNRGLALARGLAMTTYRSPEEFENRFDTNPTYFNQEKAACFEVEGYLEARGRAFSRCFDTDGFLRLSESIDLHCSNPSAIKTPSTLVSFDTDALVPPWLVEDLASQLPSSSEHIRITSIYGHDAFLKESRQVSDVIRLALNSPKEVLQ</sequence>
<dbReference type="NCBIfam" id="NF006449">
    <property type="entry name" value="PRK08775.1"/>
    <property type="match status" value="1"/>
</dbReference>
<gene>
    <name evidence="4" type="ORF">METZ01_LOCUS9406</name>
</gene>
<protein>
    <recommendedName>
        <fullName evidence="3">AB hydrolase-1 domain-containing protein</fullName>
    </recommendedName>
</protein>
<feature type="domain" description="AB hydrolase-1" evidence="3">
    <location>
        <begin position="106"/>
        <end position="373"/>
    </location>
</feature>
<dbReference type="GO" id="GO:0004414">
    <property type="term" value="F:homoserine O-acetyltransferase activity"/>
    <property type="evidence" value="ECO:0007669"/>
    <property type="project" value="TreeGrafter"/>
</dbReference>
<evidence type="ECO:0000313" key="4">
    <source>
        <dbReference type="EMBL" id="SUZ56552.1"/>
    </source>
</evidence>
<dbReference type="Gene3D" id="3.40.50.1820">
    <property type="entry name" value="alpha/beta hydrolase"/>
    <property type="match status" value="1"/>
</dbReference>
<evidence type="ECO:0000259" key="3">
    <source>
        <dbReference type="Pfam" id="PF00561"/>
    </source>
</evidence>